<feature type="domain" description="Nodulin-like" evidence="6">
    <location>
        <begin position="1"/>
        <end position="127"/>
    </location>
</feature>
<evidence type="ECO:0000313" key="9">
    <source>
        <dbReference type="Proteomes" id="UP000236161"/>
    </source>
</evidence>
<protein>
    <submittedName>
        <fullName evidence="8">Uncharacterized protein</fullName>
    </submittedName>
</protein>
<dbReference type="Proteomes" id="UP000236161">
    <property type="component" value="Unassembled WGS sequence"/>
</dbReference>
<keyword evidence="2 5" id="KW-0812">Transmembrane</keyword>
<feature type="transmembrane region" description="Helical" evidence="5">
    <location>
        <begin position="76"/>
        <end position="97"/>
    </location>
</feature>
<dbReference type="PANTHER" id="PTHR21576:SF154">
    <property type="entry name" value="OS04G0502800 PROTEIN"/>
    <property type="match status" value="1"/>
</dbReference>
<evidence type="ECO:0000256" key="1">
    <source>
        <dbReference type="ARBA" id="ARBA00004141"/>
    </source>
</evidence>
<organism evidence="8 9">
    <name type="scientific">Apostasia shenzhenica</name>
    <dbReference type="NCBI Taxonomy" id="1088818"/>
    <lineage>
        <taxon>Eukaryota</taxon>
        <taxon>Viridiplantae</taxon>
        <taxon>Streptophyta</taxon>
        <taxon>Embryophyta</taxon>
        <taxon>Tracheophyta</taxon>
        <taxon>Spermatophyta</taxon>
        <taxon>Magnoliopsida</taxon>
        <taxon>Liliopsida</taxon>
        <taxon>Asparagales</taxon>
        <taxon>Orchidaceae</taxon>
        <taxon>Apostasioideae</taxon>
        <taxon>Apostasia</taxon>
    </lineage>
</organism>
<dbReference type="PANTHER" id="PTHR21576">
    <property type="entry name" value="UNCHARACTERIZED NODULIN-LIKE PROTEIN"/>
    <property type="match status" value="1"/>
</dbReference>
<dbReference type="SUPFAM" id="SSF103473">
    <property type="entry name" value="MFS general substrate transporter"/>
    <property type="match status" value="1"/>
</dbReference>
<reference evidence="8 9" key="1">
    <citation type="journal article" date="2017" name="Nature">
        <title>The Apostasia genome and the evolution of orchids.</title>
        <authorList>
            <person name="Zhang G.Q."/>
            <person name="Liu K.W."/>
            <person name="Li Z."/>
            <person name="Lohaus R."/>
            <person name="Hsiao Y.Y."/>
            <person name="Niu S.C."/>
            <person name="Wang J.Y."/>
            <person name="Lin Y.C."/>
            <person name="Xu Q."/>
            <person name="Chen L.J."/>
            <person name="Yoshida K."/>
            <person name="Fujiwara S."/>
            <person name="Wang Z.W."/>
            <person name="Zhang Y.Q."/>
            <person name="Mitsuda N."/>
            <person name="Wang M."/>
            <person name="Liu G.H."/>
            <person name="Pecoraro L."/>
            <person name="Huang H.X."/>
            <person name="Xiao X.J."/>
            <person name="Lin M."/>
            <person name="Wu X.Y."/>
            <person name="Wu W.L."/>
            <person name="Chen Y.Y."/>
            <person name="Chang S.B."/>
            <person name="Sakamoto S."/>
            <person name="Ohme-Takagi M."/>
            <person name="Yagi M."/>
            <person name="Zeng S.J."/>
            <person name="Shen C.Y."/>
            <person name="Yeh C.M."/>
            <person name="Luo Y.B."/>
            <person name="Tsai W.C."/>
            <person name="Van de Peer Y."/>
            <person name="Liu Z.J."/>
        </authorList>
    </citation>
    <scope>NUCLEOTIDE SEQUENCE [LARGE SCALE GENOMIC DNA]</scope>
    <source>
        <strain evidence="9">cv. Shenzhen</strain>
        <tissue evidence="8">Stem</tissue>
    </source>
</reference>
<evidence type="ECO:0000256" key="2">
    <source>
        <dbReference type="ARBA" id="ARBA00022692"/>
    </source>
</evidence>
<feature type="transmembrane region" description="Helical" evidence="5">
    <location>
        <begin position="103"/>
        <end position="127"/>
    </location>
</feature>
<evidence type="ECO:0000259" key="7">
    <source>
        <dbReference type="Pfam" id="PF23262"/>
    </source>
</evidence>
<evidence type="ECO:0000256" key="5">
    <source>
        <dbReference type="SAM" id="Phobius"/>
    </source>
</evidence>
<dbReference type="STRING" id="1088818.A0A2I0AUE5"/>
<dbReference type="InterPro" id="IPR010658">
    <property type="entry name" value="Nodulin-like"/>
</dbReference>
<dbReference type="InterPro" id="IPR036259">
    <property type="entry name" value="MFS_trans_sf"/>
</dbReference>
<keyword evidence="3 5" id="KW-1133">Transmembrane helix</keyword>
<proteinExistence type="predicted"/>
<dbReference type="AlphaFoldDB" id="A0A2I0AUE5"/>
<accession>A0A2I0AUE5</accession>
<dbReference type="InterPro" id="IPR056555">
    <property type="entry name" value="NFD4_C"/>
</dbReference>
<gene>
    <name evidence="8" type="ORF">AXF42_Ash001260</name>
</gene>
<evidence type="ECO:0000256" key="4">
    <source>
        <dbReference type="ARBA" id="ARBA00023136"/>
    </source>
</evidence>
<dbReference type="Pfam" id="PF06813">
    <property type="entry name" value="Nodulin-like"/>
    <property type="match status" value="1"/>
</dbReference>
<evidence type="ECO:0000259" key="6">
    <source>
        <dbReference type="Pfam" id="PF06813"/>
    </source>
</evidence>
<evidence type="ECO:0000313" key="8">
    <source>
        <dbReference type="EMBL" id="PKA59167.1"/>
    </source>
</evidence>
<feature type="transmembrane region" description="Helical" evidence="5">
    <location>
        <begin position="219"/>
        <end position="237"/>
    </location>
</feature>
<keyword evidence="4 5" id="KW-0472">Membrane</keyword>
<dbReference type="GO" id="GO:0016020">
    <property type="term" value="C:membrane"/>
    <property type="evidence" value="ECO:0007669"/>
    <property type="project" value="UniProtKB-SubCell"/>
</dbReference>
<dbReference type="OrthoDB" id="410267at2759"/>
<name>A0A2I0AUE5_9ASPA</name>
<sequence>MRNFPYSRGTVAGILKGFNGLSAAVYTQIYTGVLHYSSTSLLLFLSLGLPAICLASMYFVRPCIPVAGDDSSEHGHFLFTQITSVLLGIYLLLSTFFNDMISVYNSVIYILFSIMVLLLLSPFAIPLKMTLLPNKHKKSAVLSSSGSSDQLAQEGRDNSEPLLSVSSSTTNLGSLQELDDSSDVNILLAEGEGAVQLKKRRPKRGEDFTFREALIKADFWLLFFIFFLSIGSGITMFNNLAQIGIAAGVDDATMLVCLFSFCNFVGRLGGGSVSEYFVR</sequence>
<keyword evidence="9" id="KW-1185">Reference proteome</keyword>
<evidence type="ECO:0000256" key="3">
    <source>
        <dbReference type="ARBA" id="ARBA00022989"/>
    </source>
</evidence>
<dbReference type="Pfam" id="PF23262">
    <property type="entry name" value="NFD4_C"/>
    <property type="match status" value="1"/>
</dbReference>
<feature type="transmembrane region" description="Helical" evidence="5">
    <location>
        <begin position="41"/>
        <end position="64"/>
    </location>
</feature>
<feature type="domain" description="NFD4 C-terminal" evidence="7">
    <location>
        <begin position="213"/>
        <end position="279"/>
    </location>
</feature>
<dbReference type="EMBL" id="KZ451950">
    <property type="protein sequence ID" value="PKA59167.1"/>
    <property type="molecule type" value="Genomic_DNA"/>
</dbReference>
<comment type="subcellular location">
    <subcellularLocation>
        <location evidence="1">Membrane</location>
        <topology evidence="1">Multi-pass membrane protein</topology>
    </subcellularLocation>
</comment>